<comment type="caution">
    <text evidence="1">The sequence shown here is derived from an EMBL/GenBank/DDBJ whole genome shotgun (WGS) entry which is preliminary data.</text>
</comment>
<evidence type="ECO:0000313" key="2">
    <source>
        <dbReference type="Proteomes" id="UP001150942"/>
    </source>
</evidence>
<dbReference type="Gene3D" id="1.25.40.10">
    <property type="entry name" value="Tetratricopeptide repeat domain"/>
    <property type="match status" value="1"/>
</dbReference>
<dbReference type="OrthoDB" id="5986190at2759"/>
<reference evidence="1" key="2">
    <citation type="journal article" date="2023" name="IMA Fungus">
        <title>Comparative genomic study of the Penicillium genus elucidates a diverse pangenome and 15 lateral gene transfer events.</title>
        <authorList>
            <person name="Petersen C."/>
            <person name="Sorensen T."/>
            <person name="Nielsen M.R."/>
            <person name="Sondergaard T.E."/>
            <person name="Sorensen J.L."/>
            <person name="Fitzpatrick D.A."/>
            <person name="Frisvad J.C."/>
            <person name="Nielsen K.L."/>
        </authorList>
    </citation>
    <scope>NUCLEOTIDE SEQUENCE</scope>
    <source>
        <strain evidence="1">IBT 20477</strain>
    </source>
</reference>
<dbReference type="InterPro" id="IPR011990">
    <property type="entry name" value="TPR-like_helical_dom_sf"/>
</dbReference>
<accession>A0A9W9N561</accession>
<dbReference type="PANTHER" id="PTHR46082:SF11">
    <property type="entry name" value="AAA+ ATPASE DOMAIN-CONTAINING PROTEIN-RELATED"/>
    <property type="match status" value="1"/>
</dbReference>
<keyword evidence="2" id="KW-1185">Reference proteome</keyword>
<proteinExistence type="predicted"/>
<evidence type="ECO:0000313" key="1">
    <source>
        <dbReference type="EMBL" id="KAJ5213386.1"/>
    </source>
</evidence>
<dbReference type="PANTHER" id="PTHR46082">
    <property type="entry name" value="ATP/GTP-BINDING PROTEIN-RELATED"/>
    <property type="match status" value="1"/>
</dbReference>
<evidence type="ECO:0008006" key="3">
    <source>
        <dbReference type="Google" id="ProtNLM"/>
    </source>
</evidence>
<dbReference type="SUPFAM" id="SSF48452">
    <property type="entry name" value="TPR-like"/>
    <property type="match status" value="1"/>
</dbReference>
<dbReference type="EMBL" id="JAPQKQ010000001">
    <property type="protein sequence ID" value="KAJ5213386.1"/>
    <property type="molecule type" value="Genomic_DNA"/>
</dbReference>
<dbReference type="AlphaFoldDB" id="A0A9W9N561"/>
<dbReference type="InterPro" id="IPR053137">
    <property type="entry name" value="NLR-like"/>
</dbReference>
<reference evidence="1" key="1">
    <citation type="submission" date="2022-11" db="EMBL/GenBank/DDBJ databases">
        <authorList>
            <person name="Petersen C."/>
        </authorList>
    </citation>
    <scope>NUCLEOTIDE SEQUENCE</scope>
    <source>
        <strain evidence="1">IBT 20477</strain>
    </source>
</reference>
<sequence length="64" mass="7288">MANLASIYRKRGRQEEAEQLDVYVIGIRKAKLGSDHPDTLTSIVNLASEYLDQGRWEEAKQLLV</sequence>
<protein>
    <recommendedName>
        <fullName evidence="3">Kinesin light chain</fullName>
    </recommendedName>
</protein>
<organism evidence="1 2">
    <name type="scientific">Penicillium cf. viridicatum</name>
    <dbReference type="NCBI Taxonomy" id="2972119"/>
    <lineage>
        <taxon>Eukaryota</taxon>
        <taxon>Fungi</taxon>
        <taxon>Dikarya</taxon>
        <taxon>Ascomycota</taxon>
        <taxon>Pezizomycotina</taxon>
        <taxon>Eurotiomycetes</taxon>
        <taxon>Eurotiomycetidae</taxon>
        <taxon>Eurotiales</taxon>
        <taxon>Aspergillaceae</taxon>
        <taxon>Penicillium</taxon>
    </lineage>
</organism>
<gene>
    <name evidence="1" type="ORF">N7449_000555</name>
</gene>
<name>A0A9W9N561_9EURO</name>
<dbReference type="Proteomes" id="UP001150942">
    <property type="component" value="Unassembled WGS sequence"/>
</dbReference>
<dbReference type="Pfam" id="PF13424">
    <property type="entry name" value="TPR_12"/>
    <property type="match status" value="1"/>
</dbReference>